<comment type="caution">
    <text evidence="2">The sequence shown here is derived from an EMBL/GenBank/DDBJ whole genome shotgun (WGS) entry which is preliminary data.</text>
</comment>
<dbReference type="Proteomes" id="UP000179164">
    <property type="component" value="Unassembled WGS sequence"/>
</dbReference>
<name>A0A1G2B0S6_9BACT</name>
<evidence type="ECO:0000313" key="2">
    <source>
        <dbReference type="EMBL" id="OGY82801.1"/>
    </source>
</evidence>
<dbReference type="CDD" id="cd14820">
    <property type="entry name" value="TRAX"/>
    <property type="match status" value="1"/>
</dbReference>
<dbReference type="GO" id="GO:0043565">
    <property type="term" value="F:sequence-specific DNA binding"/>
    <property type="evidence" value="ECO:0007669"/>
    <property type="project" value="InterPro"/>
</dbReference>
<dbReference type="InterPro" id="IPR002848">
    <property type="entry name" value="Translin_fam"/>
</dbReference>
<dbReference type="Pfam" id="PF01997">
    <property type="entry name" value="Translin"/>
    <property type="match status" value="1"/>
</dbReference>
<dbReference type="InterPro" id="IPR036081">
    <property type="entry name" value="Translin_sf"/>
</dbReference>
<dbReference type="STRING" id="1798543.A2898_04370"/>
<evidence type="ECO:0000313" key="3">
    <source>
        <dbReference type="Proteomes" id="UP000179164"/>
    </source>
</evidence>
<organism evidence="2 3">
    <name type="scientific">Candidatus Kerfeldbacteria bacterium RIFCSPLOWO2_01_FULL_48_11</name>
    <dbReference type="NCBI Taxonomy" id="1798543"/>
    <lineage>
        <taxon>Bacteria</taxon>
        <taxon>Candidatus Kerfeldiibacteriota</taxon>
    </lineage>
</organism>
<dbReference type="SUPFAM" id="SSF74784">
    <property type="entry name" value="Translin"/>
    <property type="match status" value="1"/>
</dbReference>
<gene>
    <name evidence="2" type="ORF">A2898_04370</name>
</gene>
<dbReference type="Gene3D" id="1.20.58.2140">
    <property type="match status" value="1"/>
</dbReference>
<sequence length="189" mass="21857">MSESRFFRSLLSAAQAFSQSRSKSFAYSQGALQHSKRAIFSLHRDNVKEARREIREAERDLKKLRSMWKRESKLRYEGSIRAAMEEYLEALMYYTFVTKGTIEITTPFEPEYDETIGALADVTGELVRLSVAAATQGDKARVDTVHAVVEHVVEELLRCNLTGYLRQKFDDAKRNLHRVEDIRFSVRTQ</sequence>
<evidence type="ECO:0000256" key="1">
    <source>
        <dbReference type="SAM" id="Coils"/>
    </source>
</evidence>
<dbReference type="EMBL" id="MHKE01000017">
    <property type="protein sequence ID" value="OGY82801.1"/>
    <property type="molecule type" value="Genomic_DNA"/>
</dbReference>
<dbReference type="PANTHER" id="PTHR10741">
    <property type="entry name" value="TRANSLIN AND TRANSLIN ASSOCIATED PROTEIN X"/>
    <property type="match status" value="1"/>
</dbReference>
<protein>
    <recommendedName>
        <fullName evidence="4">Translin</fullName>
    </recommendedName>
</protein>
<reference evidence="2 3" key="1">
    <citation type="journal article" date="2016" name="Nat. Commun.">
        <title>Thousands of microbial genomes shed light on interconnected biogeochemical processes in an aquifer system.</title>
        <authorList>
            <person name="Anantharaman K."/>
            <person name="Brown C.T."/>
            <person name="Hug L.A."/>
            <person name="Sharon I."/>
            <person name="Castelle C.J."/>
            <person name="Probst A.J."/>
            <person name="Thomas B.C."/>
            <person name="Singh A."/>
            <person name="Wilkins M.J."/>
            <person name="Karaoz U."/>
            <person name="Brodie E.L."/>
            <person name="Williams K.H."/>
            <person name="Hubbard S.S."/>
            <person name="Banfield J.F."/>
        </authorList>
    </citation>
    <scope>NUCLEOTIDE SEQUENCE [LARGE SCALE GENOMIC DNA]</scope>
</reference>
<proteinExistence type="predicted"/>
<dbReference type="AlphaFoldDB" id="A0A1G2B0S6"/>
<accession>A0A1G2B0S6</accession>
<keyword evidence="1" id="KW-0175">Coiled coil</keyword>
<evidence type="ECO:0008006" key="4">
    <source>
        <dbReference type="Google" id="ProtNLM"/>
    </source>
</evidence>
<feature type="coiled-coil region" evidence="1">
    <location>
        <begin position="40"/>
        <end position="67"/>
    </location>
</feature>